<evidence type="ECO:0000313" key="4">
    <source>
        <dbReference type="Proteomes" id="UP000247569"/>
    </source>
</evidence>
<feature type="domain" description="HTH cro/C1-type" evidence="2">
    <location>
        <begin position="44"/>
        <end position="77"/>
    </location>
</feature>
<accession>A0A318KZW8</accession>
<dbReference type="GO" id="GO:0030246">
    <property type="term" value="F:carbohydrate binding"/>
    <property type="evidence" value="ECO:0007669"/>
    <property type="project" value="UniProtKB-KW"/>
</dbReference>
<evidence type="ECO:0000313" key="3">
    <source>
        <dbReference type="EMBL" id="PXX71414.1"/>
    </source>
</evidence>
<organism evidence="3 4">
    <name type="scientific">Nocardia tenerifensis</name>
    <dbReference type="NCBI Taxonomy" id="228006"/>
    <lineage>
        <taxon>Bacteria</taxon>
        <taxon>Bacillati</taxon>
        <taxon>Actinomycetota</taxon>
        <taxon>Actinomycetes</taxon>
        <taxon>Mycobacteriales</taxon>
        <taxon>Nocardiaceae</taxon>
        <taxon>Nocardia</taxon>
    </lineage>
</organism>
<dbReference type="GO" id="GO:0003677">
    <property type="term" value="F:DNA binding"/>
    <property type="evidence" value="ECO:0007669"/>
    <property type="project" value="InterPro"/>
</dbReference>
<keyword evidence="1" id="KW-0812">Transmembrane</keyword>
<dbReference type="AlphaFoldDB" id="A0A318KZW8"/>
<feature type="transmembrane region" description="Helical" evidence="1">
    <location>
        <begin position="138"/>
        <end position="160"/>
    </location>
</feature>
<keyword evidence="3" id="KW-0430">Lectin</keyword>
<sequence length="336" mass="36617">MKGVKRDADDPATPAIQRLAAELRGIKQKAGHSFTHLQSRTSYSRSTLERYINGKLLPTREAVTAIARACDVDPQRLMELRDEAERESAPRTTPAPVRRRLPLFGKPAAAESVSLDARGQDVETEYTLRQSILRRWRYLLGVVAAGAVGVAATLGAQSVVAMTQSQESTDDGNPIPGLAVPAIGSWVRIHPARTPELCVTEGHDRTYRYPTAVATQRLCAEAVFPRIYLEPIGAATAQIHWHHPKYGIGCLTLLMEGPGRNLLEPQDACSDRNPAQQFRIEPIGPPAAAHFRIRPVATGQCLALRDQDTVDGAEIVQGRCSGAADQEFTISLIPPE</sequence>
<evidence type="ECO:0000259" key="2">
    <source>
        <dbReference type="PROSITE" id="PS50943"/>
    </source>
</evidence>
<dbReference type="PROSITE" id="PS50943">
    <property type="entry name" value="HTH_CROC1"/>
    <property type="match status" value="1"/>
</dbReference>
<dbReference type="RefSeq" id="WP_051187068.1">
    <property type="nucleotide sequence ID" value="NZ_QJKF01000001.1"/>
</dbReference>
<dbReference type="Gene3D" id="1.10.260.40">
    <property type="entry name" value="lambda repressor-like DNA-binding domains"/>
    <property type="match status" value="1"/>
</dbReference>
<dbReference type="Gene3D" id="2.80.10.50">
    <property type="match status" value="1"/>
</dbReference>
<gene>
    <name evidence="3" type="ORF">DFR70_101837</name>
</gene>
<dbReference type="CDD" id="cd00093">
    <property type="entry name" value="HTH_XRE"/>
    <property type="match status" value="1"/>
</dbReference>
<proteinExistence type="predicted"/>
<dbReference type="SUPFAM" id="SSF50370">
    <property type="entry name" value="Ricin B-like lectins"/>
    <property type="match status" value="1"/>
</dbReference>
<keyword evidence="1" id="KW-0472">Membrane</keyword>
<evidence type="ECO:0000256" key="1">
    <source>
        <dbReference type="SAM" id="Phobius"/>
    </source>
</evidence>
<dbReference type="InterPro" id="IPR001387">
    <property type="entry name" value="Cro/C1-type_HTH"/>
</dbReference>
<dbReference type="InterPro" id="IPR035992">
    <property type="entry name" value="Ricin_B-like_lectins"/>
</dbReference>
<keyword evidence="4" id="KW-1185">Reference proteome</keyword>
<dbReference type="SUPFAM" id="SSF47413">
    <property type="entry name" value="lambda repressor-like DNA-binding domains"/>
    <property type="match status" value="1"/>
</dbReference>
<protein>
    <submittedName>
        <fullName evidence="3">Ricin-type beta-trefoil lectin protein</fullName>
    </submittedName>
</protein>
<name>A0A318KZW8_9NOCA</name>
<dbReference type="Pfam" id="PF14200">
    <property type="entry name" value="RicinB_lectin_2"/>
    <property type="match status" value="1"/>
</dbReference>
<dbReference type="EMBL" id="QJKF01000001">
    <property type="protein sequence ID" value="PXX71414.1"/>
    <property type="molecule type" value="Genomic_DNA"/>
</dbReference>
<comment type="caution">
    <text evidence="3">The sequence shown here is derived from an EMBL/GenBank/DDBJ whole genome shotgun (WGS) entry which is preliminary data.</text>
</comment>
<dbReference type="SMART" id="SM00530">
    <property type="entry name" value="HTH_XRE"/>
    <property type="match status" value="1"/>
</dbReference>
<reference evidence="3 4" key="1">
    <citation type="submission" date="2018-05" db="EMBL/GenBank/DDBJ databases">
        <title>Genomic Encyclopedia of Type Strains, Phase IV (KMG-IV): sequencing the most valuable type-strain genomes for metagenomic binning, comparative biology and taxonomic classification.</title>
        <authorList>
            <person name="Goeker M."/>
        </authorList>
    </citation>
    <scope>NUCLEOTIDE SEQUENCE [LARGE SCALE GENOMIC DNA]</scope>
    <source>
        <strain evidence="3 4">DSM 44704</strain>
    </source>
</reference>
<dbReference type="InterPro" id="IPR010982">
    <property type="entry name" value="Lambda_DNA-bd_dom_sf"/>
</dbReference>
<keyword evidence="1" id="KW-1133">Transmembrane helix</keyword>
<dbReference type="Pfam" id="PF13560">
    <property type="entry name" value="HTH_31"/>
    <property type="match status" value="1"/>
</dbReference>
<dbReference type="InterPro" id="IPR000772">
    <property type="entry name" value="Ricin_B_lectin"/>
</dbReference>
<dbReference type="Proteomes" id="UP000247569">
    <property type="component" value="Unassembled WGS sequence"/>
</dbReference>
<dbReference type="CDD" id="cd00161">
    <property type="entry name" value="beta-trefoil_Ricin-like"/>
    <property type="match status" value="1"/>
</dbReference>